<feature type="compositionally biased region" description="Basic residues" evidence="1">
    <location>
        <begin position="261"/>
        <end position="270"/>
    </location>
</feature>
<organism evidence="2 3">
    <name type="scientific">Perkinsus olseni</name>
    <name type="common">Perkinsus atlanticus</name>
    <dbReference type="NCBI Taxonomy" id="32597"/>
    <lineage>
        <taxon>Eukaryota</taxon>
        <taxon>Sar</taxon>
        <taxon>Alveolata</taxon>
        <taxon>Perkinsozoa</taxon>
        <taxon>Perkinsea</taxon>
        <taxon>Perkinsida</taxon>
        <taxon>Perkinsidae</taxon>
        <taxon>Perkinsus</taxon>
    </lineage>
</organism>
<feature type="compositionally biased region" description="Basic and acidic residues" evidence="1">
    <location>
        <begin position="271"/>
        <end position="280"/>
    </location>
</feature>
<feature type="compositionally biased region" description="Polar residues" evidence="1">
    <location>
        <begin position="207"/>
        <end position="218"/>
    </location>
</feature>
<feature type="region of interest" description="Disordered" evidence="1">
    <location>
        <begin position="488"/>
        <end position="514"/>
    </location>
</feature>
<feature type="region of interest" description="Disordered" evidence="1">
    <location>
        <begin position="200"/>
        <end position="280"/>
    </location>
</feature>
<name>A0A7J6T036_PEROL</name>
<proteinExistence type="predicted"/>
<keyword evidence="3" id="KW-1185">Reference proteome</keyword>
<protein>
    <submittedName>
        <fullName evidence="2">Uncharacterized protein</fullName>
    </submittedName>
</protein>
<sequence length="564" mass="63613">METDDRGGVSRLCLIYGYKTAKAGSRALVKYMDDYNKRVMGGTLSRLVEVTQEQRKQLLTGWLVMDKKLRIWCFEGPPSVVADLYQFVSTQTSIQEHGRALYHPQCRWTERLYSALPLRLYVVKLRRALRNLLIARVDCGGDSLSRLGELQLCRSIWHLKTMRSVWPTVDDLDDIHTKYGDFVSDSELLGGCFGDEEDRASKKRMGRSNSVTTAASSPRTEEGSQREGRAEENSEGEESGTKERSGGVESSNSSFEQVLRERRRRKGKMKRKDESNALEESIRRALQSRRTYDGASGPFNYSIQTYNSVVTKEQERLRNDFTRGIYSFASASPDDPVSADPSSKAAASRECLSNTLDLGRMNQGMPSLKERLAAALRASDRRRVEWRHPRPSSPSAYRRADHIHTVPLSNARLEELSGAMPWEPATNDFLLLQSQRVPKCRVGAPVDPQGFGPKSTSKRFIRQFGPPSIYKSVHYSCDVLAAEAAERAKGEQGASRRKNKSKVTWEDGPAGEGDMRKERWITKGTVCHSEAYLWLKQGLDTTARFSLAERSCRSVLVVRLCWVG</sequence>
<comment type="caution">
    <text evidence="2">The sequence shown here is derived from an EMBL/GenBank/DDBJ whole genome shotgun (WGS) entry which is preliminary data.</text>
</comment>
<feature type="compositionally biased region" description="Basic and acidic residues" evidence="1">
    <location>
        <begin position="219"/>
        <end position="232"/>
    </location>
</feature>
<gene>
    <name evidence="2" type="ORF">FOZ63_017775</name>
</gene>
<accession>A0A7J6T036</accession>
<reference evidence="2 3" key="1">
    <citation type="submission" date="2020-04" db="EMBL/GenBank/DDBJ databases">
        <title>Perkinsus olseni comparative genomics.</title>
        <authorList>
            <person name="Bogema D.R."/>
        </authorList>
    </citation>
    <scope>NUCLEOTIDE SEQUENCE [LARGE SCALE GENOMIC DNA]</scope>
    <source>
        <strain evidence="2 3">ATCC PRA-207</strain>
    </source>
</reference>
<dbReference type="Proteomes" id="UP000553632">
    <property type="component" value="Unassembled WGS sequence"/>
</dbReference>
<dbReference type="AlphaFoldDB" id="A0A7J6T036"/>
<dbReference type="PANTHER" id="PTHR33667">
    <property type="entry name" value="SI:DKEY-57N24.6"/>
    <property type="match status" value="1"/>
</dbReference>
<evidence type="ECO:0000313" key="2">
    <source>
        <dbReference type="EMBL" id="KAF4737786.1"/>
    </source>
</evidence>
<dbReference type="PANTHER" id="PTHR33667:SF7">
    <property type="entry name" value="RIKEN CDNA 1810020O05 GENE"/>
    <property type="match status" value="1"/>
</dbReference>
<evidence type="ECO:0000313" key="3">
    <source>
        <dbReference type="Proteomes" id="UP000553632"/>
    </source>
</evidence>
<dbReference type="EMBL" id="JABANO010014911">
    <property type="protein sequence ID" value="KAF4737786.1"/>
    <property type="molecule type" value="Genomic_DNA"/>
</dbReference>
<evidence type="ECO:0000256" key="1">
    <source>
        <dbReference type="SAM" id="MobiDB-lite"/>
    </source>
</evidence>